<gene>
    <name evidence="9" type="ORF">GTHE00462_LOCUS11954</name>
</gene>
<keyword evidence="6 8" id="KW-0472">Membrane</keyword>
<dbReference type="PANTHER" id="PTHR31585">
    <property type="entry name" value="FOLATE-BIOPTERIN TRANSPORTER 1, CHLOROPLASTIC"/>
    <property type="match status" value="1"/>
</dbReference>
<evidence type="ECO:0000256" key="5">
    <source>
        <dbReference type="ARBA" id="ARBA00022989"/>
    </source>
</evidence>
<feature type="transmembrane region" description="Helical" evidence="8">
    <location>
        <begin position="292"/>
        <end position="311"/>
    </location>
</feature>
<dbReference type="SUPFAM" id="SSF103473">
    <property type="entry name" value="MFS general substrate transporter"/>
    <property type="match status" value="1"/>
</dbReference>
<proteinExistence type="inferred from homology"/>
<feature type="transmembrane region" description="Helical" evidence="8">
    <location>
        <begin position="263"/>
        <end position="286"/>
    </location>
</feature>
<evidence type="ECO:0000313" key="9">
    <source>
        <dbReference type="EMBL" id="CAE2292816.1"/>
    </source>
</evidence>
<accession>A0A7S4NJG6</accession>
<feature type="transmembrane region" description="Helical" evidence="8">
    <location>
        <begin position="128"/>
        <end position="146"/>
    </location>
</feature>
<comment type="subcellular location">
    <subcellularLocation>
        <location evidence="1">Membrane</location>
        <topology evidence="1">Multi-pass membrane protein</topology>
    </subcellularLocation>
</comment>
<comment type="similarity">
    <text evidence="2">Belongs to the major facilitator superfamily. Folate-biopterin transporter (TC 2.A.71) family.</text>
</comment>
<feature type="transmembrane region" description="Helical" evidence="8">
    <location>
        <begin position="193"/>
        <end position="214"/>
    </location>
</feature>
<feature type="transmembrane region" description="Helical" evidence="8">
    <location>
        <begin position="389"/>
        <end position="409"/>
    </location>
</feature>
<feature type="region of interest" description="Disordered" evidence="7">
    <location>
        <begin position="1"/>
        <end position="21"/>
    </location>
</feature>
<feature type="transmembrane region" description="Helical" evidence="8">
    <location>
        <begin position="421"/>
        <end position="445"/>
    </location>
</feature>
<evidence type="ECO:0000256" key="3">
    <source>
        <dbReference type="ARBA" id="ARBA00022448"/>
    </source>
</evidence>
<evidence type="ECO:0000256" key="2">
    <source>
        <dbReference type="ARBA" id="ARBA00007015"/>
    </source>
</evidence>
<feature type="transmembrane region" description="Helical" evidence="8">
    <location>
        <begin position="318"/>
        <end position="335"/>
    </location>
</feature>
<feature type="transmembrane region" description="Helical" evidence="8">
    <location>
        <begin position="355"/>
        <end position="377"/>
    </location>
</feature>
<dbReference type="GO" id="GO:0016020">
    <property type="term" value="C:membrane"/>
    <property type="evidence" value="ECO:0007669"/>
    <property type="project" value="UniProtKB-SubCell"/>
</dbReference>
<dbReference type="InterPro" id="IPR036259">
    <property type="entry name" value="MFS_trans_sf"/>
</dbReference>
<dbReference type="EMBL" id="HBKN01015332">
    <property type="protein sequence ID" value="CAE2292816.1"/>
    <property type="molecule type" value="Transcribed_RNA"/>
</dbReference>
<dbReference type="InterPro" id="IPR004324">
    <property type="entry name" value="FBT"/>
</dbReference>
<dbReference type="AlphaFoldDB" id="A0A7S4NJG6"/>
<evidence type="ECO:0000256" key="4">
    <source>
        <dbReference type="ARBA" id="ARBA00022692"/>
    </source>
</evidence>
<organism evidence="9">
    <name type="scientific">Guillardia theta</name>
    <name type="common">Cryptophyte</name>
    <name type="synonym">Cryptomonas phi</name>
    <dbReference type="NCBI Taxonomy" id="55529"/>
    <lineage>
        <taxon>Eukaryota</taxon>
        <taxon>Cryptophyceae</taxon>
        <taxon>Pyrenomonadales</taxon>
        <taxon>Geminigeraceae</taxon>
        <taxon>Guillardia</taxon>
    </lineage>
</organism>
<dbReference type="Pfam" id="PF03092">
    <property type="entry name" value="BT1"/>
    <property type="match status" value="1"/>
</dbReference>
<keyword evidence="5 8" id="KW-1133">Transmembrane helix</keyword>
<keyword evidence="3" id="KW-0813">Transport</keyword>
<feature type="transmembrane region" description="Helical" evidence="8">
    <location>
        <begin position="497"/>
        <end position="520"/>
    </location>
</feature>
<dbReference type="InterPro" id="IPR039309">
    <property type="entry name" value="BT1"/>
</dbReference>
<dbReference type="PANTHER" id="PTHR31585:SF51">
    <property type="entry name" value="TRANSPORTER, PUTATIVE-RELATED"/>
    <property type="match status" value="1"/>
</dbReference>
<evidence type="ECO:0000256" key="7">
    <source>
        <dbReference type="SAM" id="MobiDB-lite"/>
    </source>
</evidence>
<feature type="transmembrane region" description="Helical" evidence="8">
    <location>
        <begin position="220"/>
        <end position="242"/>
    </location>
</feature>
<dbReference type="NCBIfam" id="TIGR00788">
    <property type="entry name" value="fbt"/>
    <property type="match status" value="1"/>
</dbReference>
<evidence type="ECO:0000256" key="1">
    <source>
        <dbReference type="ARBA" id="ARBA00004141"/>
    </source>
</evidence>
<evidence type="ECO:0008006" key="10">
    <source>
        <dbReference type="Google" id="ProtNLM"/>
    </source>
</evidence>
<feature type="transmembrane region" description="Helical" evidence="8">
    <location>
        <begin position="56"/>
        <end position="78"/>
    </location>
</feature>
<name>A0A7S4NJG6_GUITH</name>
<keyword evidence="4 8" id="KW-0812">Transmembrane</keyword>
<sequence>MASSAEAYYEPVKGDDDEDDEYKLPEDATFTDYLVYPLRSGENFFSRFTKNFGWRFAIQMTVMYLLVKGLMLSVLGLVKLSYCKKTLKIDGSACQTMMVISSTPWAIKGSIGVLADAYPLFGYHKASYILVAAVIGSIGLFALATFPVTSAALSAILLFSVNLEIATSDLLCEGKYAELMQTKPKTGSTMVSYVWGCFQIGSLVAAMFVGPVADHYDPKVLFWVLLPLAVSIIIPTSLGYLADERVAPEKEGIDMELIKTYPYIVAFCIIMAAVALGNAAIDIFFFEEHFWQMVYAISCSVFLSVLAFLWLPRQLAKCNFYMFMASVLYLNISGAQDFWFTADEQCVPGGPAFDYTYYNTYTSIVGAFTGWVGVVIFQNFMSGWTFRTLFWVTTVLQCVASASDLIIINRLNIAWGIPDKWFYMFGDAVIGPAVMMFALMPAVVLTSKLVPKGLESTTYALLAGFQNFGGVVSNQIGLYATQFAGVKTEAPCNFDNLGWLVGISHCLLPLLAIPLTFILIPNKLMTEMIIEDEASEPTLLQGALGKDEGTSKEHDS</sequence>
<protein>
    <recommendedName>
        <fullName evidence="10">Folate/biopterin transporter</fullName>
    </recommendedName>
</protein>
<reference evidence="9" key="1">
    <citation type="submission" date="2021-01" db="EMBL/GenBank/DDBJ databases">
        <authorList>
            <person name="Corre E."/>
            <person name="Pelletier E."/>
            <person name="Niang G."/>
            <person name="Scheremetjew M."/>
            <person name="Finn R."/>
            <person name="Kale V."/>
            <person name="Holt S."/>
            <person name="Cochrane G."/>
            <person name="Meng A."/>
            <person name="Brown T."/>
            <person name="Cohen L."/>
        </authorList>
    </citation>
    <scope>NUCLEOTIDE SEQUENCE</scope>
    <source>
        <strain evidence="9">CCMP 2712</strain>
    </source>
</reference>
<evidence type="ECO:0000256" key="8">
    <source>
        <dbReference type="SAM" id="Phobius"/>
    </source>
</evidence>
<evidence type="ECO:0000256" key="6">
    <source>
        <dbReference type="ARBA" id="ARBA00023136"/>
    </source>
</evidence>
<feature type="transmembrane region" description="Helical" evidence="8">
    <location>
        <begin position="457"/>
        <end position="477"/>
    </location>
</feature>